<sequence length="511" mass="54877">MAEKKSNEISRRNLLKGAVGLGAVAAAAPLALNLAAPSDAYAAQKPLPKKWDEAIDVVVIGSGFAGLAAAAEAAGAGSQVVILEKMPIYGGNSIINGGIYASSDDEYHLRKKLGLGDDSIDRHVKDTIKGGDKYNNPELVKIFVKGATDALNWMIDEGGCQLRQTVTRAGGHSAYRTHNTVQGVGRGYTDPLKKIALSRGAKLRLNTEVTWIWREDTDGPVLGIEIKERGKKKNIQIKKGLVLATGGFSRNIKMRQDFNPSIVPQINCTNHPGATGEVIRFAQAIGADALQMAFIQLYPFAEPETGILDTPAVYPCNGVGYGLVYISKHGKRFVNELERRDVCSYAQINLGERPTYSIFNEEMILKMGGDKKEVEAGIARGRFVRADTLQELGGKLGIDAAQMVKTIAQHDQYLADGKDPDFGKPITKDMISLKKGPFYGIGQWPAVHHTMGGLRIDANARVIDIWGKAIPKLHAAGEVTGGIHGSNRLGSNAIPDCIVFGRIAGTNAAKA</sequence>
<dbReference type="PANTHER" id="PTHR43400:SF7">
    <property type="entry name" value="FAD-DEPENDENT OXIDOREDUCTASE 2 FAD BINDING DOMAIN-CONTAINING PROTEIN"/>
    <property type="match status" value="1"/>
</dbReference>
<dbReference type="InterPro" id="IPR027477">
    <property type="entry name" value="Succ_DH/fumarate_Rdtase_cat_sf"/>
</dbReference>
<feature type="chain" id="PRO_5024513628" evidence="6">
    <location>
        <begin position="43"/>
        <end position="511"/>
    </location>
</feature>
<name>A0A5K7ZUD3_9BACT</name>
<reference evidence="8 9" key="1">
    <citation type="submission" date="2019-11" db="EMBL/GenBank/DDBJ databases">
        <title>Comparative genomics of hydrocarbon-degrading Desulfosarcina strains.</title>
        <authorList>
            <person name="Watanabe M."/>
            <person name="Kojima H."/>
            <person name="Fukui M."/>
        </authorList>
    </citation>
    <scope>NUCLEOTIDE SEQUENCE [LARGE SCALE GENOMIC DNA]</scope>
    <source>
        <strain evidence="8 9">28bB2T</strain>
    </source>
</reference>
<keyword evidence="5" id="KW-0408">Iron</keyword>
<dbReference type="InterPro" id="IPR010960">
    <property type="entry name" value="Flavocytochrome_c"/>
</dbReference>
<dbReference type="EMBL" id="AP021876">
    <property type="protein sequence ID" value="BBO83784.1"/>
    <property type="molecule type" value="Genomic_DNA"/>
</dbReference>
<dbReference type="SUPFAM" id="SSF51905">
    <property type="entry name" value="FAD/NAD(P)-binding domain"/>
    <property type="match status" value="1"/>
</dbReference>
<evidence type="ECO:0000256" key="6">
    <source>
        <dbReference type="RuleBase" id="RU366062"/>
    </source>
</evidence>
<keyword evidence="4 6" id="KW-0560">Oxidoreductase</keyword>
<dbReference type="GO" id="GO:0010181">
    <property type="term" value="F:FMN binding"/>
    <property type="evidence" value="ECO:0007669"/>
    <property type="project" value="InterPro"/>
</dbReference>
<evidence type="ECO:0000313" key="8">
    <source>
        <dbReference type="EMBL" id="BBO83784.1"/>
    </source>
</evidence>
<keyword evidence="3 6" id="KW-0274">FAD</keyword>
<evidence type="ECO:0000256" key="5">
    <source>
        <dbReference type="ARBA" id="ARBA00023014"/>
    </source>
</evidence>
<evidence type="ECO:0000259" key="7">
    <source>
        <dbReference type="Pfam" id="PF00890"/>
    </source>
</evidence>
<keyword evidence="5" id="KW-0479">Metal-binding</keyword>
<dbReference type="SUPFAM" id="SSF56425">
    <property type="entry name" value="Succinate dehydrogenase/fumarate reductase flavoprotein, catalytic domain"/>
    <property type="match status" value="1"/>
</dbReference>
<dbReference type="InterPro" id="IPR006311">
    <property type="entry name" value="TAT_signal"/>
</dbReference>
<dbReference type="NCBIfam" id="TIGR01813">
    <property type="entry name" value="flavo_cyto_c"/>
    <property type="match status" value="1"/>
</dbReference>
<keyword evidence="2 6" id="KW-0285">Flavoprotein</keyword>
<proteinExistence type="inferred from homology"/>
<dbReference type="Gene3D" id="3.50.50.60">
    <property type="entry name" value="FAD/NAD(P)-binding domain"/>
    <property type="match status" value="1"/>
</dbReference>
<organism evidence="8 9">
    <name type="scientific">Desulfosarcina ovata subsp. sediminis</name>
    <dbReference type="NCBI Taxonomy" id="885957"/>
    <lineage>
        <taxon>Bacteria</taxon>
        <taxon>Pseudomonadati</taxon>
        <taxon>Thermodesulfobacteriota</taxon>
        <taxon>Desulfobacteria</taxon>
        <taxon>Desulfobacterales</taxon>
        <taxon>Desulfosarcinaceae</taxon>
        <taxon>Desulfosarcina</taxon>
    </lineage>
</organism>
<evidence type="ECO:0000256" key="1">
    <source>
        <dbReference type="ARBA" id="ARBA00001974"/>
    </source>
</evidence>
<evidence type="ECO:0000313" key="9">
    <source>
        <dbReference type="Proteomes" id="UP000425960"/>
    </source>
</evidence>
<dbReference type="GO" id="GO:0016491">
    <property type="term" value="F:oxidoreductase activity"/>
    <property type="evidence" value="ECO:0007669"/>
    <property type="project" value="UniProtKB-KW"/>
</dbReference>
<dbReference type="RefSeq" id="WP_155323912.1">
    <property type="nucleotide sequence ID" value="NZ_AP021876.1"/>
</dbReference>
<dbReference type="GO" id="GO:0051536">
    <property type="term" value="F:iron-sulfur cluster binding"/>
    <property type="evidence" value="ECO:0007669"/>
    <property type="project" value="UniProtKB-KW"/>
</dbReference>
<dbReference type="InterPro" id="IPR050315">
    <property type="entry name" value="FAD-oxidoreductase_2"/>
</dbReference>
<gene>
    <name evidence="8" type="primary">urdA</name>
    <name evidence="8" type="ORF">DSCO28_43500</name>
</gene>
<evidence type="ECO:0000256" key="4">
    <source>
        <dbReference type="ARBA" id="ARBA00023002"/>
    </source>
</evidence>
<dbReference type="PANTHER" id="PTHR43400">
    <property type="entry name" value="FUMARATE REDUCTASE"/>
    <property type="match status" value="1"/>
</dbReference>
<accession>A0A5K7ZUD3</accession>
<dbReference type="KEGG" id="dov:DSCO28_43500"/>
<dbReference type="AlphaFoldDB" id="A0A5K7ZUD3"/>
<dbReference type="InterPro" id="IPR036188">
    <property type="entry name" value="FAD/NAD-bd_sf"/>
</dbReference>
<dbReference type="Gene3D" id="3.90.700.10">
    <property type="entry name" value="Succinate dehydrogenase/fumarate reductase flavoprotein, catalytic domain"/>
    <property type="match status" value="1"/>
</dbReference>
<comment type="similarity">
    <text evidence="6">Belongs to the FAD-dependent oxidoreductase 2 family. FRD/SDH subfamily.</text>
</comment>
<dbReference type="Proteomes" id="UP000425960">
    <property type="component" value="Chromosome"/>
</dbReference>
<evidence type="ECO:0000256" key="3">
    <source>
        <dbReference type="ARBA" id="ARBA00022827"/>
    </source>
</evidence>
<dbReference type="InterPro" id="IPR003953">
    <property type="entry name" value="FAD-dep_OxRdtase_2_FAD-bd"/>
</dbReference>
<dbReference type="PROSITE" id="PS51318">
    <property type="entry name" value="TAT"/>
    <property type="match status" value="1"/>
</dbReference>
<dbReference type="Pfam" id="PF00890">
    <property type="entry name" value="FAD_binding_2"/>
    <property type="match status" value="1"/>
</dbReference>
<evidence type="ECO:0000256" key="2">
    <source>
        <dbReference type="ARBA" id="ARBA00022630"/>
    </source>
</evidence>
<keyword evidence="5" id="KW-0411">Iron-sulfur</keyword>
<feature type="signal peptide" evidence="6">
    <location>
        <begin position="1"/>
        <end position="42"/>
    </location>
</feature>
<feature type="domain" description="FAD-dependent oxidoreductase 2 FAD-binding" evidence="7">
    <location>
        <begin position="56"/>
        <end position="493"/>
    </location>
</feature>
<keyword evidence="6" id="KW-0732">Signal</keyword>
<protein>
    <submittedName>
        <fullName evidence="8">Urocanate reductase</fullName>
    </submittedName>
</protein>
<comment type="cofactor">
    <cofactor evidence="1">
        <name>FAD</name>
        <dbReference type="ChEBI" id="CHEBI:57692"/>
    </cofactor>
</comment>